<dbReference type="EMBL" id="CP002085">
    <property type="protein sequence ID" value="ADK86419.1"/>
    <property type="molecule type" value="Genomic_DNA"/>
</dbReference>
<dbReference type="HOGENOM" id="CLU_198080_0_0_7"/>
<sequence length="66" mass="7086">MDDQRGGAGFGGLEAQSLFCAKCGQAQPVRLKLLLVLPDGEKYAYYCRVCGDELGFKMVEARPSGA</sequence>
<protein>
    <recommendedName>
        <fullName evidence="3">Cytoplasmic protein</fullName>
    </recommendedName>
</protein>
<dbReference type="KEGG" id="dbr:Deba_3066"/>
<reference evidence="1 2" key="1">
    <citation type="journal article" date="2010" name="Stand. Genomic Sci.">
        <title>Complete genome sequence of Desulfarculus baarsii type strain (2st14).</title>
        <authorList>
            <person name="Sun H."/>
            <person name="Spring S."/>
            <person name="Lapidus A."/>
            <person name="Davenport K."/>
            <person name="Del Rio T.G."/>
            <person name="Tice H."/>
            <person name="Nolan M."/>
            <person name="Copeland A."/>
            <person name="Cheng J.F."/>
            <person name="Lucas S."/>
            <person name="Tapia R."/>
            <person name="Goodwin L."/>
            <person name="Pitluck S."/>
            <person name="Ivanova N."/>
            <person name="Pagani I."/>
            <person name="Mavromatis K."/>
            <person name="Ovchinnikova G."/>
            <person name="Pati A."/>
            <person name="Chen A."/>
            <person name="Palaniappan K."/>
            <person name="Hauser L."/>
            <person name="Chang Y.J."/>
            <person name="Jeffries C.D."/>
            <person name="Detter J.C."/>
            <person name="Han C."/>
            <person name="Rohde M."/>
            <person name="Brambilla E."/>
            <person name="Goker M."/>
            <person name="Woyke T."/>
            <person name="Bristow J."/>
            <person name="Eisen J.A."/>
            <person name="Markowitz V."/>
            <person name="Hugenholtz P."/>
            <person name="Kyrpides N.C."/>
            <person name="Klenk H.P."/>
            <person name="Land M."/>
        </authorList>
    </citation>
    <scope>NUCLEOTIDE SEQUENCE [LARGE SCALE GENOMIC DNA]</scope>
    <source>
        <strain evidence="2">ATCC 33931 / DSM 2075 / LMG 7858 / VKM B-1802 / 2st14</strain>
    </source>
</reference>
<dbReference type="RefSeq" id="WP_013259856.1">
    <property type="nucleotide sequence ID" value="NC_014365.1"/>
</dbReference>
<gene>
    <name evidence="1" type="ordered locus">Deba_3066</name>
</gene>
<dbReference type="OrthoDB" id="5523094at2"/>
<keyword evidence="2" id="KW-1185">Reference proteome</keyword>
<dbReference type="STRING" id="644282.Deba_3066"/>
<evidence type="ECO:0000313" key="2">
    <source>
        <dbReference type="Proteomes" id="UP000009047"/>
    </source>
</evidence>
<evidence type="ECO:0000313" key="1">
    <source>
        <dbReference type="EMBL" id="ADK86419.1"/>
    </source>
</evidence>
<dbReference type="AlphaFoldDB" id="E1QLI4"/>
<organism evidence="1 2">
    <name type="scientific">Desulfarculus baarsii (strain ATCC 33931 / DSM 2075 / LMG 7858 / VKM B-1802 / 2st14)</name>
    <dbReference type="NCBI Taxonomy" id="644282"/>
    <lineage>
        <taxon>Bacteria</taxon>
        <taxon>Pseudomonadati</taxon>
        <taxon>Thermodesulfobacteriota</taxon>
        <taxon>Desulfarculia</taxon>
        <taxon>Desulfarculales</taxon>
        <taxon>Desulfarculaceae</taxon>
        <taxon>Desulfarculus</taxon>
    </lineage>
</organism>
<dbReference type="Proteomes" id="UP000009047">
    <property type="component" value="Chromosome"/>
</dbReference>
<proteinExistence type="predicted"/>
<name>E1QLI4_DESB2</name>
<evidence type="ECO:0008006" key="3">
    <source>
        <dbReference type="Google" id="ProtNLM"/>
    </source>
</evidence>
<accession>E1QLI4</accession>
<dbReference type="eggNOG" id="ENOG5033NE0">
    <property type="taxonomic scope" value="Bacteria"/>
</dbReference>